<dbReference type="GO" id="GO:0006633">
    <property type="term" value="P:fatty acid biosynthetic process"/>
    <property type="evidence" value="ECO:0007669"/>
    <property type="project" value="InterPro"/>
</dbReference>
<dbReference type="NCBIfam" id="TIGR00556">
    <property type="entry name" value="pantethn_trn"/>
    <property type="match status" value="1"/>
</dbReference>
<keyword evidence="3" id="KW-0460">Magnesium</keyword>
<dbReference type="InterPro" id="IPR037143">
    <property type="entry name" value="4-PPantetheinyl_Trfase_dom_sf"/>
</dbReference>
<keyword evidence="2" id="KW-0479">Metal-binding</keyword>
<dbReference type="InterPro" id="IPR008278">
    <property type="entry name" value="4-PPantetheinyl_Trfase_dom"/>
</dbReference>
<gene>
    <name evidence="5" type="ORF">QN215_07900</name>
</gene>
<evidence type="ECO:0000256" key="2">
    <source>
        <dbReference type="ARBA" id="ARBA00022723"/>
    </source>
</evidence>
<feature type="domain" description="4'-phosphopantetheinyl transferase" evidence="4">
    <location>
        <begin position="6"/>
        <end position="109"/>
    </location>
</feature>
<organism evidence="5">
    <name type="scientific">Bifidobacterium aquikefiricola</name>
    <dbReference type="NCBI Taxonomy" id="3059038"/>
    <lineage>
        <taxon>Bacteria</taxon>
        <taxon>Bacillati</taxon>
        <taxon>Actinomycetota</taxon>
        <taxon>Actinomycetes</taxon>
        <taxon>Bifidobacteriales</taxon>
        <taxon>Bifidobacteriaceae</taxon>
        <taxon>Bifidobacterium</taxon>
    </lineage>
</organism>
<dbReference type="GO" id="GO:0008897">
    <property type="term" value="F:holo-[acyl-carrier-protein] synthase activity"/>
    <property type="evidence" value="ECO:0007669"/>
    <property type="project" value="UniProtKB-EC"/>
</dbReference>
<evidence type="ECO:0000313" key="5">
    <source>
        <dbReference type="EMBL" id="XDS44182.1"/>
    </source>
</evidence>
<proteinExistence type="predicted"/>
<keyword evidence="1 5" id="KW-0808">Transferase</keyword>
<dbReference type="InterPro" id="IPR004568">
    <property type="entry name" value="Ppantetheine-prot_Trfase_dom"/>
</dbReference>
<dbReference type="GO" id="GO:0000287">
    <property type="term" value="F:magnesium ion binding"/>
    <property type="evidence" value="ECO:0007669"/>
    <property type="project" value="InterPro"/>
</dbReference>
<sequence length="163" mass="18348">MSEILGLGHDVVDVDAFAQQWREPSSTMRKLFSVRELRQCTMRAALKHDDEALHAAARWAGKESVIKAWSEALADHAYPYSIESVPWHQIEILDDSRGRPRVMLAAPVAERLIASQQPVECEPVERRSAEYEAKERKSAEYVWHVSLSHDGGIASAVVLLCLE</sequence>
<protein>
    <submittedName>
        <fullName evidence="5">Holo-ACP synthase</fullName>
        <ecNumber evidence="5">2.7.8.7</ecNumber>
    </submittedName>
</protein>
<dbReference type="SUPFAM" id="SSF56214">
    <property type="entry name" value="4'-phosphopantetheinyl transferase"/>
    <property type="match status" value="1"/>
</dbReference>
<evidence type="ECO:0000259" key="4">
    <source>
        <dbReference type="Pfam" id="PF01648"/>
    </source>
</evidence>
<evidence type="ECO:0000256" key="3">
    <source>
        <dbReference type="ARBA" id="ARBA00022842"/>
    </source>
</evidence>
<dbReference type="Pfam" id="PF01648">
    <property type="entry name" value="ACPS"/>
    <property type="match status" value="1"/>
</dbReference>
<dbReference type="EMBL" id="CP129674">
    <property type="protein sequence ID" value="XDS44182.1"/>
    <property type="molecule type" value="Genomic_DNA"/>
</dbReference>
<dbReference type="RefSeq" id="WP_369343777.1">
    <property type="nucleotide sequence ID" value="NZ_CP129674.1"/>
</dbReference>
<dbReference type="AlphaFoldDB" id="A0AB39U5I0"/>
<dbReference type="EC" id="2.7.8.7" evidence="5"/>
<accession>A0AB39U5I0</accession>
<reference evidence="5" key="1">
    <citation type="submission" date="2023-07" db="EMBL/GenBank/DDBJ databases">
        <title>Bifidobacterium aquikefiriaerophilum sp. nov. and Bifidobacterium eccum sp. nov., isolated from water kefir.</title>
        <authorList>
            <person name="Breselge S."/>
            <person name="Bellassi P."/>
            <person name="Barcenilla C."/>
            <person name="Alvarez-Ordonez A."/>
            <person name="Morelli L."/>
            <person name="Cotter P.D."/>
        </authorList>
    </citation>
    <scope>NUCLEOTIDE SEQUENCE</scope>
    <source>
        <strain evidence="5">WK041_4_12</strain>
    </source>
</reference>
<name>A0AB39U5I0_9BIFI</name>
<dbReference type="KEGG" id="baqk:QN215_07900"/>
<dbReference type="Gene3D" id="3.90.470.20">
    <property type="entry name" value="4'-phosphopantetheinyl transferase domain"/>
    <property type="match status" value="1"/>
</dbReference>
<evidence type="ECO:0000256" key="1">
    <source>
        <dbReference type="ARBA" id="ARBA00022679"/>
    </source>
</evidence>